<dbReference type="Gene3D" id="3.90.320.10">
    <property type="match status" value="1"/>
</dbReference>
<evidence type="ECO:0000256" key="11">
    <source>
        <dbReference type="ARBA" id="ARBA00023235"/>
    </source>
</evidence>
<keyword evidence="6 15" id="KW-0347">Helicase</keyword>
<dbReference type="Pfam" id="PF13361">
    <property type="entry name" value="UvrD_C"/>
    <property type="match status" value="2"/>
</dbReference>
<dbReference type="InterPro" id="IPR014016">
    <property type="entry name" value="UvrD-like_ATP-bd"/>
</dbReference>
<dbReference type="InterPro" id="IPR000212">
    <property type="entry name" value="DNA_helicase_UvrD/REP"/>
</dbReference>
<evidence type="ECO:0000259" key="17">
    <source>
        <dbReference type="PROSITE" id="PS51217"/>
    </source>
</evidence>
<dbReference type="Gene3D" id="1.10.486.10">
    <property type="entry name" value="PCRA, domain 4"/>
    <property type="match status" value="1"/>
</dbReference>
<gene>
    <name evidence="18" type="ORF">A3C67_00765</name>
</gene>
<comment type="similarity">
    <text evidence="1">Belongs to the helicase family. UvrD subfamily.</text>
</comment>
<reference evidence="18 19" key="1">
    <citation type="journal article" date="2016" name="Nat. Commun.">
        <title>Thousands of microbial genomes shed light on interconnected biogeochemical processes in an aquifer system.</title>
        <authorList>
            <person name="Anantharaman K."/>
            <person name="Brown C.T."/>
            <person name="Hug L.A."/>
            <person name="Sharon I."/>
            <person name="Castelle C.J."/>
            <person name="Probst A.J."/>
            <person name="Thomas B.C."/>
            <person name="Singh A."/>
            <person name="Wilkins M.J."/>
            <person name="Karaoz U."/>
            <person name="Brodie E.L."/>
            <person name="Williams K.H."/>
            <person name="Hubbard S.S."/>
            <person name="Banfield J.F."/>
        </authorList>
    </citation>
    <scope>NUCLEOTIDE SEQUENCE [LARGE SCALE GENOMIC DNA]</scope>
</reference>
<dbReference type="Gene3D" id="1.10.10.160">
    <property type="match status" value="1"/>
</dbReference>
<dbReference type="InterPro" id="IPR013986">
    <property type="entry name" value="DExx_box_DNA_helicase_dom_sf"/>
</dbReference>
<keyword evidence="7" id="KW-0269">Exonuclease</keyword>
<protein>
    <recommendedName>
        <fullName evidence="13">DNA 3'-5' helicase</fullName>
        <ecNumber evidence="13">5.6.2.4</ecNumber>
    </recommendedName>
</protein>
<keyword evidence="2" id="KW-0540">Nuclease</keyword>
<evidence type="ECO:0000256" key="1">
    <source>
        <dbReference type="ARBA" id="ARBA00009922"/>
    </source>
</evidence>
<dbReference type="PANTHER" id="PTHR11070:SF2">
    <property type="entry name" value="ATP-DEPENDENT DNA HELICASE SRS2"/>
    <property type="match status" value="1"/>
</dbReference>
<keyword evidence="3 15" id="KW-0547">Nucleotide-binding</keyword>
<evidence type="ECO:0000256" key="5">
    <source>
        <dbReference type="ARBA" id="ARBA00022801"/>
    </source>
</evidence>
<keyword evidence="11" id="KW-0413">Isomerase</keyword>
<comment type="caution">
    <text evidence="18">The sequence shown here is derived from an EMBL/GenBank/DDBJ whole genome shotgun (WGS) entry which is preliminary data.</text>
</comment>
<feature type="domain" description="UvrD-like helicase ATP-binding" evidence="16">
    <location>
        <begin position="10"/>
        <end position="330"/>
    </location>
</feature>
<evidence type="ECO:0000256" key="8">
    <source>
        <dbReference type="ARBA" id="ARBA00022840"/>
    </source>
</evidence>
<dbReference type="EC" id="5.6.2.4" evidence="13"/>
<dbReference type="Proteomes" id="UP000179275">
    <property type="component" value="Unassembled WGS sequence"/>
</dbReference>
<evidence type="ECO:0000256" key="14">
    <source>
        <dbReference type="ARBA" id="ARBA00048988"/>
    </source>
</evidence>
<dbReference type="GO" id="GO:0003677">
    <property type="term" value="F:DNA binding"/>
    <property type="evidence" value="ECO:0007669"/>
    <property type="project" value="UniProtKB-KW"/>
</dbReference>
<dbReference type="InterPro" id="IPR014017">
    <property type="entry name" value="DNA_helicase_UvrD-like_C"/>
</dbReference>
<dbReference type="Pfam" id="PF00580">
    <property type="entry name" value="UvrD-helicase"/>
    <property type="match status" value="1"/>
</dbReference>
<evidence type="ECO:0000256" key="10">
    <source>
        <dbReference type="ARBA" id="ARBA00023204"/>
    </source>
</evidence>
<dbReference type="GO" id="GO:0000725">
    <property type="term" value="P:recombinational repair"/>
    <property type="evidence" value="ECO:0007669"/>
    <property type="project" value="TreeGrafter"/>
</dbReference>
<dbReference type="GO" id="GO:0005524">
    <property type="term" value="F:ATP binding"/>
    <property type="evidence" value="ECO:0007669"/>
    <property type="project" value="UniProtKB-UniRule"/>
</dbReference>
<evidence type="ECO:0000256" key="15">
    <source>
        <dbReference type="PROSITE-ProRule" id="PRU00560"/>
    </source>
</evidence>
<evidence type="ECO:0000256" key="9">
    <source>
        <dbReference type="ARBA" id="ARBA00023125"/>
    </source>
</evidence>
<keyword evidence="10" id="KW-0234">DNA repair</keyword>
<dbReference type="InterPro" id="IPR027417">
    <property type="entry name" value="P-loop_NTPase"/>
</dbReference>
<dbReference type="AlphaFoldDB" id="A0A1F6W117"/>
<comment type="catalytic activity">
    <reaction evidence="14">
        <text>ATP + H2O = ADP + phosphate + H(+)</text>
        <dbReference type="Rhea" id="RHEA:13065"/>
        <dbReference type="ChEBI" id="CHEBI:15377"/>
        <dbReference type="ChEBI" id="CHEBI:15378"/>
        <dbReference type="ChEBI" id="CHEBI:30616"/>
        <dbReference type="ChEBI" id="CHEBI:43474"/>
        <dbReference type="ChEBI" id="CHEBI:456216"/>
        <dbReference type="EC" id="5.6.2.4"/>
    </reaction>
</comment>
<evidence type="ECO:0000256" key="4">
    <source>
        <dbReference type="ARBA" id="ARBA00022763"/>
    </source>
</evidence>
<evidence type="ECO:0000256" key="13">
    <source>
        <dbReference type="ARBA" id="ARBA00034808"/>
    </source>
</evidence>
<dbReference type="InterPro" id="IPR038726">
    <property type="entry name" value="PDDEXK_AddAB-type"/>
</dbReference>
<keyword evidence="5 15" id="KW-0378">Hydrolase</keyword>
<feature type="binding site" evidence="15">
    <location>
        <begin position="31"/>
        <end position="38"/>
    </location>
    <ligand>
        <name>ATP</name>
        <dbReference type="ChEBI" id="CHEBI:30616"/>
    </ligand>
</feature>
<keyword evidence="9" id="KW-0238">DNA-binding</keyword>
<evidence type="ECO:0000256" key="6">
    <source>
        <dbReference type="ARBA" id="ARBA00022806"/>
    </source>
</evidence>
<evidence type="ECO:0000313" key="19">
    <source>
        <dbReference type="Proteomes" id="UP000179275"/>
    </source>
</evidence>
<dbReference type="Gene3D" id="3.40.50.300">
    <property type="entry name" value="P-loop containing nucleotide triphosphate hydrolases"/>
    <property type="match status" value="2"/>
</dbReference>
<dbReference type="CDD" id="cd17932">
    <property type="entry name" value="DEXQc_UvrD"/>
    <property type="match status" value="1"/>
</dbReference>
<dbReference type="GO" id="GO:0004527">
    <property type="term" value="F:exonuclease activity"/>
    <property type="evidence" value="ECO:0007669"/>
    <property type="project" value="UniProtKB-KW"/>
</dbReference>
<evidence type="ECO:0000256" key="7">
    <source>
        <dbReference type="ARBA" id="ARBA00022839"/>
    </source>
</evidence>
<dbReference type="GO" id="GO:0043138">
    <property type="term" value="F:3'-5' DNA helicase activity"/>
    <property type="evidence" value="ECO:0007669"/>
    <property type="project" value="UniProtKB-EC"/>
</dbReference>
<dbReference type="Pfam" id="PF12705">
    <property type="entry name" value="PDDEXK_1"/>
    <property type="match status" value="1"/>
</dbReference>
<name>A0A1F6W117_9BACT</name>
<organism evidence="18 19">
    <name type="scientific">Candidatus Nomurabacteria bacterium RIFCSPHIGHO2_02_FULL_42_19</name>
    <dbReference type="NCBI Taxonomy" id="1801756"/>
    <lineage>
        <taxon>Bacteria</taxon>
        <taxon>Candidatus Nomuraibacteriota</taxon>
    </lineage>
</organism>
<dbReference type="PROSITE" id="PS51198">
    <property type="entry name" value="UVRD_HELICASE_ATP_BIND"/>
    <property type="match status" value="1"/>
</dbReference>
<dbReference type="EMBL" id="MFUG01000017">
    <property type="protein sequence ID" value="OGI75607.1"/>
    <property type="molecule type" value="Genomic_DNA"/>
</dbReference>
<keyword evidence="4" id="KW-0227">DNA damage</keyword>
<dbReference type="PANTHER" id="PTHR11070">
    <property type="entry name" value="UVRD / RECB / PCRA DNA HELICASE FAMILY MEMBER"/>
    <property type="match status" value="1"/>
</dbReference>
<comment type="catalytic activity">
    <reaction evidence="12">
        <text>Couples ATP hydrolysis with the unwinding of duplex DNA by translocating in the 3'-5' direction.</text>
        <dbReference type="EC" id="5.6.2.4"/>
    </reaction>
</comment>
<evidence type="ECO:0000256" key="2">
    <source>
        <dbReference type="ARBA" id="ARBA00022722"/>
    </source>
</evidence>
<dbReference type="InterPro" id="IPR011604">
    <property type="entry name" value="PDDEXK-like_dom_sf"/>
</dbReference>
<accession>A0A1F6W117</accession>
<proteinExistence type="inferred from homology"/>
<keyword evidence="8 15" id="KW-0067">ATP-binding</keyword>
<evidence type="ECO:0000256" key="12">
    <source>
        <dbReference type="ARBA" id="ARBA00034617"/>
    </source>
</evidence>
<feature type="domain" description="UvrD-like helicase C-terminal" evidence="17">
    <location>
        <begin position="329"/>
        <end position="600"/>
    </location>
</feature>
<evidence type="ECO:0000256" key="3">
    <source>
        <dbReference type="ARBA" id="ARBA00022741"/>
    </source>
</evidence>
<dbReference type="PROSITE" id="PS51217">
    <property type="entry name" value="UVRD_HELICASE_CTER"/>
    <property type="match status" value="1"/>
</dbReference>
<dbReference type="SUPFAM" id="SSF52540">
    <property type="entry name" value="P-loop containing nucleoside triphosphate hydrolases"/>
    <property type="match status" value="1"/>
</dbReference>
<sequence>MEVGFNEEYKKLNKAQKEAVDTIDGPVMVVAGPGTGKTQILALRIANILKKTDIKADGVLGLTFTNSAVEAMKGRLVQYIGEAGEKVNIFTFHSFGMKIIEEYYKELGLSTPPALLDDADTAILLDDLLRSNDWEYLRPRADRSRYFSDLRTLISLLKRERITSKYFLSEVERDIKSTENDPENISSRGESKGKFKKEVLTKVEGLKRNREVAKFFDLYEEEKKSRNVLDYDDVLENLVRIVETSTDAVSDLREKYLYVLVDEHQDSSRVQNEFLQNVWGGVEGPNIFVVGDDRQLIYGFSGASIDHFQGFKKTFKDSKLITLVDNYRSTQVILDASHALLKSTMTDEKLISQSKEHYPITLLEAEYPNDEIVVAAIDIKEKIKKGVKPNACAILVPKNAQVRNALKILHEEGLTVSSLDALNLFDQEEAQAFLRVLKIISDPKDTPSLAHSFFDELAGIAPLKAHTYLASQNMREFSLDTITGGKAQKLWGDGNAAEKWIGKLSKWCKDAQDNSVLELIQIVGKELFSDEKNSDKLVSGKEIVDTILALTAKEVEKNKEFTLTGLVSFLDRLKSYGEQIPLVMGEKKGVKVLTLHSSKGLEFDYVWIAHMDERSLNSGKKMAFVLPEAIAGKVLERDIDAVKRKLYVAITRAKRFCTLSYARFSSRESEQELARAIADLPPEVLEKRKVGHMDKKVGKVKNSKMPELAKLVKEKYKDRYISVSLLNNFFECPWKWYFRNLLQLPEAKSESLKFGGAVHEAIDKILKLKKVILPKDAEVGRIVSNWAKRRLKDIAEKRENEKSVSVKDSKFPHLNIYGKIDLVEYLSANELRVTDFKTGSVRKKSDIEKIDEESRMSSYLRQLAMYSYLLENNSKSKVDVRESRLEFLEAKNEKETIYDRTITPEEIKLLVKDIMDYDELVKSGEWVSRPCNYNSYGKNTECEYCKMAEIFT</sequence>
<dbReference type="STRING" id="1801756.A3C67_00765"/>
<evidence type="ECO:0000259" key="16">
    <source>
        <dbReference type="PROSITE" id="PS51198"/>
    </source>
</evidence>
<evidence type="ECO:0000313" key="18">
    <source>
        <dbReference type="EMBL" id="OGI75607.1"/>
    </source>
</evidence>